<dbReference type="InterPro" id="IPR003594">
    <property type="entry name" value="HATPase_dom"/>
</dbReference>
<dbReference type="GO" id="GO:0004721">
    <property type="term" value="F:phosphoprotein phosphatase activity"/>
    <property type="evidence" value="ECO:0007669"/>
    <property type="project" value="TreeGrafter"/>
</dbReference>
<dbReference type="InterPro" id="IPR003661">
    <property type="entry name" value="HisK_dim/P_dom"/>
</dbReference>
<keyword evidence="6" id="KW-0902">Two-component regulatory system</keyword>
<evidence type="ECO:0000256" key="5">
    <source>
        <dbReference type="ARBA" id="ARBA00022777"/>
    </source>
</evidence>
<dbReference type="InterPro" id="IPR013655">
    <property type="entry name" value="PAS_fold_3"/>
</dbReference>
<dbReference type="InterPro" id="IPR001610">
    <property type="entry name" value="PAC"/>
</dbReference>
<dbReference type="NCBIfam" id="TIGR00229">
    <property type="entry name" value="sensory_box"/>
    <property type="match status" value="3"/>
</dbReference>
<feature type="domain" description="PAS" evidence="9">
    <location>
        <begin position="22"/>
        <end position="67"/>
    </location>
</feature>
<evidence type="ECO:0000259" key="9">
    <source>
        <dbReference type="PROSITE" id="PS50112"/>
    </source>
</evidence>
<comment type="catalytic activity">
    <reaction evidence="1">
        <text>ATP + protein L-histidine = ADP + protein N-phospho-L-histidine.</text>
        <dbReference type="EC" id="2.7.13.3"/>
    </reaction>
</comment>
<name>A0A7K1YBV7_9SPHI</name>
<dbReference type="GO" id="GO:0005886">
    <property type="term" value="C:plasma membrane"/>
    <property type="evidence" value="ECO:0007669"/>
    <property type="project" value="TreeGrafter"/>
</dbReference>
<dbReference type="PANTHER" id="PTHR45453">
    <property type="entry name" value="PHOSPHATE REGULON SENSOR PROTEIN PHOR"/>
    <property type="match status" value="1"/>
</dbReference>
<reference evidence="11 12" key="1">
    <citation type="submission" date="2019-11" db="EMBL/GenBank/DDBJ databases">
        <title>Pedobacter sp. HMF7647 Genome sequencing and assembly.</title>
        <authorList>
            <person name="Kang H."/>
            <person name="Kim H."/>
            <person name="Joh K."/>
        </authorList>
    </citation>
    <scope>NUCLEOTIDE SEQUENCE [LARGE SCALE GENOMIC DNA]</scope>
    <source>
        <strain evidence="11 12">HMF7647</strain>
    </source>
</reference>
<dbReference type="SUPFAM" id="SSF55874">
    <property type="entry name" value="ATPase domain of HSP90 chaperone/DNA topoisomerase II/histidine kinase"/>
    <property type="match status" value="1"/>
</dbReference>
<evidence type="ECO:0000256" key="4">
    <source>
        <dbReference type="ARBA" id="ARBA00022679"/>
    </source>
</evidence>
<dbReference type="RefSeq" id="WP_160845237.1">
    <property type="nucleotide sequence ID" value="NZ_WVHT01000006.1"/>
</dbReference>
<evidence type="ECO:0000256" key="6">
    <source>
        <dbReference type="ARBA" id="ARBA00023012"/>
    </source>
</evidence>
<dbReference type="Gene3D" id="3.30.565.10">
    <property type="entry name" value="Histidine kinase-like ATPase, C-terminal domain"/>
    <property type="match status" value="1"/>
</dbReference>
<dbReference type="Pfam" id="PF00512">
    <property type="entry name" value="HisKA"/>
    <property type="match status" value="1"/>
</dbReference>
<dbReference type="Proteomes" id="UP000466586">
    <property type="component" value="Unassembled WGS sequence"/>
</dbReference>
<dbReference type="Pfam" id="PF02518">
    <property type="entry name" value="HATPase_c"/>
    <property type="match status" value="1"/>
</dbReference>
<dbReference type="InterPro" id="IPR004358">
    <property type="entry name" value="Sig_transdc_His_kin-like_C"/>
</dbReference>
<keyword evidence="4" id="KW-0808">Transferase</keyword>
<dbReference type="AlphaFoldDB" id="A0A7K1YBV7"/>
<dbReference type="SMART" id="SM00387">
    <property type="entry name" value="HATPase_c"/>
    <property type="match status" value="1"/>
</dbReference>
<dbReference type="Gene3D" id="3.30.450.20">
    <property type="entry name" value="PAS domain"/>
    <property type="match status" value="3"/>
</dbReference>
<dbReference type="InterPro" id="IPR005467">
    <property type="entry name" value="His_kinase_dom"/>
</dbReference>
<dbReference type="InterPro" id="IPR013767">
    <property type="entry name" value="PAS_fold"/>
</dbReference>
<feature type="domain" description="Histidine kinase" evidence="8">
    <location>
        <begin position="407"/>
        <end position="622"/>
    </location>
</feature>
<dbReference type="SMART" id="SM00388">
    <property type="entry name" value="HisKA"/>
    <property type="match status" value="1"/>
</dbReference>
<dbReference type="SMART" id="SM00086">
    <property type="entry name" value="PAC"/>
    <property type="match status" value="3"/>
</dbReference>
<dbReference type="InterPro" id="IPR035965">
    <property type="entry name" value="PAS-like_dom_sf"/>
</dbReference>
<dbReference type="PRINTS" id="PR00344">
    <property type="entry name" value="BCTRLSENSOR"/>
</dbReference>
<feature type="domain" description="PAC" evidence="10">
    <location>
        <begin position="228"/>
        <end position="281"/>
    </location>
</feature>
<dbReference type="GO" id="GO:0000155">
    <property type="term" value="F:phosphorelay sensor kinase activity"/>
    <property type="evidence" value="ECO:0007669"/>
    <property type="project" value="InterPro"/>
</dbReference>
<evidence type="ECO:0000259" key="10">
    <source>
        <dbReference type="PROSITE" id="PS50113"/>
    </source>
</evidence>
<dbReference type="FunFam" id="3.30.565.10:FF:000006">
    <property type="entry name" value="Sensor histidine kinase WalK"/>
    <property type="match status" value="1"/>
</dbReference>
<dbReference type="CDD" id="cd00082">
    <property type="entry name" value="HisKA"/>
    <property type="match status" value="1"/>
</dbReference>
<evidence type="ECO:0000313" key="12">
    <source>
        <dbReference type="Proteomes" id="UP000466586"/>
    </source>
</evidence>
<organism evidence="11 12">
    <name type="scientific">Hufsiella arboris</name>
    <dbReference type="NCBI Taxonomy" id="2695275"/>
    <lineage>
        <taxon>Bacteria</taxon>
        <taxon>Pseudomonadati</taxon>
        <taxon>Bacteroidota</taxon>
        <taxon>Sphingobacteriia</taxon>
        <taxon>Sphingobacteriales</taxon>
        <taxon>Sphingobacteriaceae</taxon>
        <taxon>Hufsiella</taxon>
    </lineage>
</organism>
<dbReference type="EMBL" id="WVHT01000006">
    <property type="protein sequence ID" value="MXV52055.1"/>
    <property type="molecule type" value="Genomic_DNA"/>
</dbReference>
<dbReference type="PANTHER" id="PTHR45453:SF1">
    <property type="entry name" value="PHOSPHATE REGULON SENSOR PROTEIN PHOR"/>
    <property type="match status" value="1"/>
</dbReference>
<proteinExistence type="predicted"/>
<dbReference type="PROSITE" id="PS50109">
    <property type="entry name" value="HIS_KIN"/>
    <property type="match status" value="1"/>
</dbReference>
<dbReference type="InterPro" id="IPR000700">
    <property type="entry name" value="PAS-assoc_C"/>
</dbReference>
<dbReference type="InterPro" id="IPR000014">
    <property type="entry name" value="PAS"/>
</dbReference>
<dbReference type="SUPFAM" id="SSF47384">
    <property type="entry name" value="Homodimeric domain of signal transducing histidine kinase"/>
    <property type="match status" value="1"/>
</dbReference>
<gene>
    <name evidence="11" type="ORF">GS399_13830</name>
</gene>
<dbReference type="SUPFAM" id="SSF55785">
    <property type="entry name" value="PYP-like sensor domain (PAS domain)"/>
    <property type="match status" value="3"/>
</dbReference>
<feature type="domain" description="PAS" evidence="9">
    <location>
        <begin position="278"/>
        <end position="348"/>
    </location>
</feature>
<dbReference type="Gene3D" id="1.10.287.130">
    <property type="match status" value="1"/>
</dbReference>
<dbReference type="GO" id="GO:0006355">
    <property type="term" value="P:regulation of DNA-templated transcription"/>
    <property type="evidence" value="ECO:0007669"/>
    <property type="project" value="InterPro"/>
</dbReference>
<dbReference type="Gene3D" id="2.10.70.100">
    <property type="match status" value="1"/>
</dbReference>
<evidence type="ECO:0000256" key="2">
    <source>
        <dbReference type="ARBA" id="ARBA00012438"/>
    </source>
</evidence>
<dbReference type="CDD" id="cd00130">
    <property type="entry name" value="PAS"/>
    <property type="match status" value="3"/>
</dbReference>
<evidence type="ECO:0000256" key="7">
    <source>
        <dbReference type="ARBA" id="ARBA00023136"/>
    </source>
</evidence>
<dbReference type="PROSITE" id="PS50112">
    <property type="entry name" value="PAS"/>
    <property type="match status" value="3"/>
</dbReference>
<dbReference type="InterPro" id="IPR036890">
    <property type="entry name" value="HATPase_C_sf"/>
</dbReference>
<sequence length="625" mass="70511">MNNKKVLQENPALCDDEVQTRQPDNLPESFENMSMPCQLLDVNGIITHANSALLDLLGYTDEEYIAQPIDKFCIGRKAFQEISSRRSQKQGLLNFAAVLKCKNGSLVNVLLTADPVKSNNGFTYLQCFVTDVSILKKGDDEKDELLANLEHSEARLKMALEYINLGTWDFNPISGELIWSDECRRIYGVEPDTVISFELFADHISSKDREAVLEKLQQVMNAGSSGLYDNSHRIIRFDDNTERWIRSQGKVYFNNQGKPQRFIGTVADITDSKLAEEKSARLVAIVESSDDAIISKTLDGVITSWNDSAKRIFGYSADEIIGQSVLKLIPDDRKNEEPQILARLRRGERVDHFETKRITKYNKLLDLSLTISPVKDFEGNIIGVSKIARDITDKKREEAKKNDFIAMVSHELKTPLTSIKSYIQVLLAQAKKDGDSFRTHALTRTEVQVKKMVNMVSDFLNLARLEEAKININKEYFNLKPLIEEIVSEAKLLTAYNDIVISGCDLTLFADKEKIGQVLTNLISNAIKYSPEGGTIAIGSEKTTDGVKIFVSDNGIGIALVDQKKLFERFYRVENEKLKNVSGFGVGLYLVAELLRYHDSEIKIESSEGKGSTFYFFMKEDLEIK</sequence>
<dbReference type="Pfam" id="PF08447">
    <property type="entry name" value="PAS_3"/>
    <property type="match status" value="1"/>
</dbReference>
<evidence type="ECO:0000259" key="8">
    <source>
        <dbReference type="PROSITE" id="PS50109"/>
    </source>
</evidence>
<dbReference type="SMART" id="SM00091">
    <property type="entry name" value="PAS"/>
    <property type="match status" value="4"/>
</dbReference>
<keyword evidence="5" id="KW-0418">Kinase</keyword>
<dbReference type="InterPro" id="IPR036097">
    <property type="entry name" value="HisK_dim/P_sf"/>
</dbReference>
<dbReference type="FunFam" id="1.10.287.130:FF:000001">
    <property type="entry name" value="Two-component sensor histidine kinase"/>
    <property type="match status" value="1"/>
</dbReference>
<keyword evidence="7" id="KW-0472">Membrane</keyword>
<dbReference type="PROSITE" id="PS50113">
    <property type="entry name" value="PAC"/>
    <property type="match status" value="2"/>
</dbReference>
<accession>A0A7K1YBV7</accession>
<dbReference type="CDD" id="cd00075">
    <property type="entry name" value="HATPase"/>
    <property type="match status" value="1"/>
</dbReference>
<dbReference type="EC" id="2.7.13.3" evidence="2"/>
<dbReference type="Pfam" id="PF00989">
    <property type="entry name" value="PAS"/>
    <property type="match status" value="1"/>
</dbReference>
<evidence type="ECO:0000256" key="3">
    <source>
        <dbReference type="ARBA" id="ARBA00022553"/>
    </source>
</evidence>
<feature type="domain" description="PAS" evidence="9">
    <location>
        <begin position="152"/>
        <end position="223"/>
    </location>
</feature>
<evidence type="ECO:0000256" key="1">
    <source>
        <dbReference type="ARBA" id="ARBA00000085"/>
    </source>
</evidence>
<dbReference type="Pfam" id="PF13426">
    <property type="entry name" value="PAS_9"/>
    <property type="match status" value="1"/>
</dbReference>
<evidence type="ECO:0000313" key="11">
    <source>
        <dbReference type="EMBL" id="MXV52055.1"/>
    </source>
</evidence>
<comment type="caution">
    <text evidence="11">The sequence shown here is derived from an EMBL/GenBank/DDBJ whole genome shotgun (WGS) entry which is preliminary data.</text>
</comment>
<feature type="domain" description="PAC" evidence="10">
    <location>
        <begin position="351"/>
        <end position="403"/>
    </location>
</feature>
<protein>
    <recommendedName>
        <fullName evidence="2">histidine kinase</fullName>
        <ecNumber evidence="2">2.7.13.3</ecNumber>
    </recommendedName>
</protein>
<keyword evidence="3" id="KW-0597">Phosphoprotein</keyword>
<keyword evidence="12" id="KW-1185">Reference proteome</keyword>
<dbReference type="GO" id="GO:0016036">
    <property type="term" value="P:cellular response to phosphate starvation"/>
    <property type="evidence" value="ECO:0007669"/>
    <property type="project" value="TreeGrafter"/>
</dbReference>
<dbReference type="InterPro" id="IPR050351">
    <property type="entry name" value="BphY/WalK/GraS-like"/>
</dbReference>